<dbReference type="AlphaFoldDB" id="A0A023WSZ6"/>
<evidence type="ECO:0000313" key="2">
    <source>
        <dbReference type="Proteomes" id="UP000025238"/>
    </source>
</evidence>
<dbReference type="PATRIC" id="fig|316.97.peg.2599"/>
<evidence type="ECO:0000313" key="1">
    <source>
        <dbReference type="EMBL" id="AHY43347.1"/>
    </source>
</evidence>
<organism evidence="1 2">
    <name type="scientific">Stutzerimonas stutzeri</name>
    <name type="common">Pseudomonas stutzeri</name>
    <dbReference type="NCBI Taxonomy" id="316"/>
    <lineage>
        <taxon>Bacteria</taxon>
        <taxon>Pseudomonadati</taxon>
        <taxon>Pseudomonadota</taxon>
        <taxon>Gammaproteobacteria</taxon>
        <taxon>Pseudomonadales</taxon>
        <taxon>Pseudomonadaceae</taxon>
        <taxon>Stutzerimonas</taxon>
    </lineage>
</organism>
<gene>
    <name evidence="1" type="ORF">UIB01_13000</name>
</gene>
<proteinExistence type="predicted"/>
<dbReference type="KEGG" id="pstu:UIB01_13000"/>
<accession>A0A023WSZ6</accession>
<protein>
    <submittedName>
        <fullName evidence="1">Uncharacterized protein</fullName>
    </submittedName>
</protein>
<reference evidence="1 2" key="1">
    <citation type="submission" date="2014-03" db="EMBL/GenBank/DDBJ databases">
        <title>Complete genome sequence of Pseudomonas stutzeri 19SMN4.</title>
        <authorList>
            <person name="Brunet-Galmes I."/>
            <person name="Nogales B."/>
            <person name="Busquets A."/>
            <person name="Pena A."/>
            <person name="Gomila M."/>
            <person name="Garcia-Valdes E."/>
            <person name="Lalucat J."/>
            <person name="Bennasar A."/>
            <person name="Bosch R."/>
        </authorList>
    </citation>
    <scope>NUCLEOTIDE SEQUENCE [LARGE SCALE GENOMIC DNA]</scope>
    <source>
        <strain evidence="1 2">19SMN4</strain>
    </source>
</reference>
<dbReference type="OrthoDB" id="8658956at2"/>
<name>A0A023WSZ6_STUST</name>
<dbReference type="InterPro" id="IPR049457">
    <property type="entry name" value="Emfourin"/>
</dbReference>
<dbReference type="Pfam" id="PF20242">
    <property type="entry name" value="Emfourin"/>
    <property type="match status" value="1"/>
</dbReference>
<dbReference type="Proteomes" id="UP000025238">
    <property type="component" value="Chromosome"/>
</dbReference>
<dbReference type="EMBL" id="CP007509">
    <property type="protein sequence ID" value="AHY43347.1"/>
    <property type="molecule type" value="Genomic_DNA"/>
</dbReference>
<sequence>MKMPAIGQDASLRVSRQGGFAAAPGLARTRQIEFADCSADQRQGLCSVLEQCLPVASKNVGHGDQRFFRVELHYRRENSDAELILQIAEERAPQALRQLWQDGAIPGGST</sequence>